<keyword evidence="1" id="KW-1133">Transmembrane helix</keyword>
<proteinExistence type="predicted"/>
<evidence type="ECO:0000313" key="3">
    <source>
        <dbReference type="Proteomes" id="UP000005413"/>
    </source>
</evidence>
<dbReference type="EMBL" id="AEUN01000127">
    <property type="protein sequence ID" value="EHJ08673.1"/>
    <property type="molecule type" value="Genomic_DNA"/>
</dbReference>
<dbReference type="AlphaFoldDB" id="G5JGM1"/>
<name>G5JGM1_9STAP</name>
<sequence>MTPKFKVAVMINIIILLLMFVVSLSTSNWKFTGIAAVVVFLNLMVNYQRFQKGSRKISN</sequence>
<feature type="transmembrane region" description="Helical" evidence="1">
    <location>
        <begin position="7"/>
        <end position="25"/>
    </location>
</feature>
<protein>
    <submittedName>
        <fullName evidence="2">Uncharacterized protein</fullName>
    </submittedName>
</protein>
<keyword evidence="1" id="KW-0812">Transmembrane</keyword>
<keyword evidence="1" id="KW-0472">Membrane</keyword>
<feature type="transmembrane region" description="Helical" evidence="1">
    <location>
        <begin position="31"/>
        <end position="47"/>
    </location>
</feature>
<gene>
    <name evidence="2" type="ORF">SS7213T_02948</name>
</gene>
<dbReference type="Proteomes" id="UP000005413">
    <property type="component" value="Unassembled WGS sequence"/>
</dbReference>
<keyword evidence="3" id="KW-1185">Reference proteome</keyword>
<organism evidence="2 3">
    <name type="scientific">Staphylococcus simiae CCM 7213 = CCUG 51256</name>
    <dbReference type="NCBI Taxonomy" id="911238"/>
    <lineage>
        <taxon>Bacteria</taxon>
        <taxon>Bacillati</taxon>
        <taxon>Bacillota</taxon>
        <taxon>Bacilli</taxon>
        <taxon>Bacillales</taxon>
        <taxon>Staphylococcaceae</taxon>
        <taxon>Staphylococcus</taxon>
    </lineage>
</organism>
<dbReference type="PATRIC" id="fig|911238.3.peg.522"/>
<evidence type="ECO:0000313" key="2">
    <source>
        <dbReference type="EMBL" id="EHJ08673.1"/>
    </source>
</evidence>
<accession>G5JGM1</accession>
<evidence type="ECO:0000256" key="1">
    <source>
        <dbReference type="SAM" id="Phobius"/>
    </source>
</evidence>
<dbReference type="RefSeq" id="WP_002462413.1">
    <property type="nucleotide sequence ID" value="NZ_AEUN01000127.1"/>
</dbReference>
<reference evidence="2 3" key="1">
    <citation type="journal article" date="2012" name="BMC Genomics">
        <title>Comparative genomic analysis of the genus Staphylococcus including Staphylococcus aureus and its newly described sister species Staphylococcus simiae.</title>
        <authorList>
            <person name="Suzuki H."/>
            <person name="Lefebure T."/>
            <person name="Pavinski Bitar P."/>
            <person name="Stanhope M.J."/>
        </authorList>
    </citation>
    <scope>NUCLEOTIDE SEQUENCE [LARGE SCALE GENOMIC DNA]</scope>
    <source>
        <strain evidence="2 3">CCM 7213</strain>
    </source>
</reference>
<comment type="caution">
    <text evidence="2">The sequence shown here is derived from an EMBL/GenBank/DDBJ whole genome shotgun (WGS) entry which is preliminary data.</text>
</comment>